<dbReference type="Proteomes" id="UP000235786">
    <property type="component" value="Unassembled WGS sequence"/>
</dbReference>
<sequence length="192" mass="22969">MIYNFSPSKDIISLENTDVGPFCGKEDSAHRWTHRMECHKASYEAACKRNSERGRSTPEMKKKCRTGWSSGHCECYTRHMRLHRRLNSWMPENFRYCGRCGMFTKRKKQNNNRCYHGLPRERENNCRYWTHTSVGGASGRRIWNRWSKRRAIKREEARMRRDRESQRKGGERYSMRKLEPKARNSNAVSGRQ</sequence>
<feature type="region of interest" description="Disordered" evidence="1">
    <location>
        <begin position="156"/>
        <end position="192"/>
    </location>
</feature>
<organism evidence="2 3">
    <name type="scientific">Hyaloscypha variabilis (strain UAMH 11265 / GT02V1 / F)</name>
    <name type="common">Meliniomyces variabilis</name>
    <dbReference type="NCBI Taxonomy" id="1149755"/>
    <lineage>
        <taxon>Eukaryota</taxon>
        <taxon>Fungi</taxon>
        <taxon>Dikarya</taxon>
        <taxon>Ascomycota</taxon>
        <taxon>Pezizomycotina</taxon>
        <taxon>Leotiomycetes</taxon>
        <taxon>Helotiales</taxon>
        <taxon>Hyaloscyphaceae</taxon>
        <taxon>Hyaloscypha</taxon>
        <taxon>Hyaloscypha variabilis</taxon>
    </lineage>
</organism>
<feature type="compositionally biased region" description="Polar residues" evidence="1">
    <location>
        <begin position="183"/>
        <end position="192"/>
    </location>
</feature>
<reference evidence="2 3" key="1">
    <citation type="submission" date="2016-04" db="EMBL/GenBank/DDBJ databases">
        <title>A degradative enzymes factory behind the ericoid mycorrhizal symbiosis.</title>
        <authorList>
            <consortium name="DOE Joint Genome Institute"/>
            <person name="Martino E."/>
            <person name="Morin E."/>
            <person name="Grelet G."/>
            <person name="Kuo A."/>
            <person name="Kohler A."/>
            <person name="Daghino S."/>
            <person name="Barry K."/>
            <person name="Choi C."/>
            <person name="Cichocki N."/>
            <person name="Clum A."/>
            <person name="Copeland A."/>
            <person name="Hainaut M."/>
            <person name="Haridas S."/>
            <person name="Labutti K."/>
            <person name="Lindquist E."/>
            <person name="Lipzen A."/>
            <person name="Khouja H.-R."/>
            <person name="Murat C."/>
            <person name="Ohm R."/>
            <person name="Olson A."/>
            <person name="Spatafora J."/>
            <person name="Veneault-Fourrey C."/>
            <person name="Henrissat B."/>
            <person name="Grigoriev I."/>
            <person name="Martin F."/>
            <person name="Perotto S."/>
        </authorList>
    </citation>
    <scope>NUCLEOTIDE SEQUENCE [LARGE SCALE GENOMIC DNA]</scope>
    <source>
        <strain evidence="2 3">F</strain>
    </source>
</reference>
<name>A0A2J6S9M2_HYAVF</name>
<dbReference type="OrthoDB" id="3452648at2759"/>
<evidence type="ECO:0000256" key="1">
    <source>
        <dbReference type="SAM" id="MobiDB-lite"/>
    </source>
</evidence>
<accession>A0A2J6S9M2</accession>
<evidence type="ECO:0000313" key="2">
    <source>
        <dbReference type="EMBL" id="PMD47457.1"/>
    </source>
</evidence>
<protein>
    <submittedName>
        <fullName evidence="2">Uncharacterized protein</fullName>
    </submittedName>
</protein>
<proteinExistence type="predicted"/>
<dbReference type="AlphaFoldDB" id="A0A2J6S9M2"/>
<feature type="compositionally biased region" description="Basic and acidic residues" evidence="1">
    <location>
        <begin position="156"/>
        <end position="182"/>
    </location>
</feature>
<dbReference type="EMBL" id="KZ613938">
    <property type="protein sequence ID" value="PMD47457.1"/>
    <property type="molecule type" value="Genomic_DNA"/>
</dbReference>
<gene>
    <name evidence="2" type="ORF">L207DRAFT_506463</name>
</gene>
<evidence type="ECO:0000313" key="3">
    <source>
        <dbReference type="Proteomes" id="UP000235786"/>
    </source>
</evidence>
<keyword evidence="3" id="KW-1185">Reference proteome</keyword>